<keyword evidence="11" id="KW-0547">Nucleotide-binding</keyword>
<evidence type="ECO:0000313" key="14">
    <source>
        <dbReference type="EMBL" id="VAW07346.1"/>
    </source>
</evidence>
<evidence type="ECO:0000256" key="3">
    <source>
        <dbReference type="ARBA" id="ARBA00004669"/>
    </source>
</evidence>
<evidence type="ECO:0000256" key="9">
    <source>
        <dbReference type="ARBA" id="ARBA00022723"/>
    </source>
</evidence>
<dbReference type="SUPFAM" id="SSF53271">
    <property type="entry name" value="PRTase-like"/>
    <property type="match status" value="1"/>
</dbReference>
<comment type="subcellular location">
    <subcellularLocation>
        <location evidence="2">Cytoplasm</location>
    </subcellularLocation>
</comment>
<keyword evidence="8 14" id="KW-0808">Transferase</keyword>
<keyword evidence="9" id="KW-0479">Metal-binding</keyword>
<feature type="domain" description="Phosphoribosyltransferase" evidence="13">
    <location>
        <begin position="10"/>
        <end position="159"/>
    </location>
</feature>
<dbReference type="EC" id="2.4.2.8" evidence="5"/>
<dbReference type="AlphaFoldDB" id="A0A3B0TJW7"/>
<name>A0A3B0TJW7_9ZZZZ</name>
<keyword evidence="6" id="KW-0963">Cytoplasm</keyword>
<comment type="pathway">
    <text evidence="3">Purine metabolism; IMP biosynthesis via salvage pathway; IMP from hypoxanthine: step 1/1.</text>
</comment>
<dbReference type="GO" id="GO:0004422">
    <property type="term" value="F:hypoxanthine phosphoribosyltransferase activity"/>
    <property type="evidence" value="ECO:0007669"/>
    <property type="project" value="InterPro"/>
</dbReference>
<keyword evidence="10" id="KW-0660">Purine salvage</keyword>
<evidence type="ECO:0000256" key="5">
    <source>
        <dbReference type="ARBA" id="ARBA00011895"/>
    </source>
</evidence>
<protein>
    <recommendedName>
        <fullName evidence="5">hypoxanthine phosphoribosyltransferase</fullName>
        <ecNumber evidence="5">2.4.2.8</ecNumber>
    </recommendedName>
</protein>
<dbReference type="PANTHER" id="PTHR43340:SF1">
    <property type="entry name" value="HYPOXANTHINE PHOSPHORIBOSYLTRANSFERASE"/>
    <property type="match status" value="1"/>
</dbReference>
<dbReference type="FunFam" id="3.40.50.2020:FF:000006">
    <property type="entry name" value="Hypoxanthine phosphoribosyltransferase"/>
    <property type="match status" value="1"/>
</dbReference>
<keyword evidence="12" id="KW-0460">Magnesium</keyword>
<evidence type="ECO:0000259" key="13">
    <source>
        <dbReference type="Pfam" id="PF00156"/>
    </source>
</evidence>
<dbReference type="GO" id="GO:0006166">
    <property type="term" value="P:purine ribonucleoside salvage"/>
    <property type="evidence" value="ECO:0007669"/>
    <property type="project" value="UniProtKB-KW"/>
</dbReference>
<gene>
    <name evidence="14" type="ORF">MNBD_ACTINO02-1125</name>
</gene>
<dbReference type="GO" id="GO:0005829">
    <property type="term" value="C:cytosol"/>
    <property type="evidence" value="ECO:0007669"/>
    <property type="project" value="TreeGrafter"/>
</dbReference>
<evidence type="ECO:0000256" key="4">
    <source>
        <dbReference type="ARBA" id="ARBA00008391"/>
    </source>
</evidence>
<dbReference type="InterPro" id="IPR000836">
    <property type="entry name" value="PRTase_dom"/>
</dbReference>
<dbReference type="NCBIfam" id="TIGR01203">
    <property type="entry name" value="HGPRTase"/>
    <property type="match status" value="1"/>
</dbReference>
<dbReference type="GO" id="GO:0046100">
    <property type="term" value="P:hypoxanthine metabolic process"/>
    <property type="evidence" value="ECO:0007669"/>
    <property type="project" value="TreeGrafter"/>
</dbReference>
<keyword evidence="7 14" id="KW-0328">Glycosyltransferase</keyword>
<accession>A0A3B0TJW7</accession>
<dbReference type="Pfam" id="PF00156">
    <property type="entry name" value="Pribosyltran"/>
    <property type="match status" value="1"/>
</dbReference>
<dbReference type="InterPro" id="IPR029057">
    <property type="entry name" value="PRTase-like"/>
</dbReference>
<dbReference type="Gene3D" id="3.40.50.2020">
    <property type="match status" value="1"/>
</dbReference>
<evidence type="ECO:0000256" key="7">
    <source>
        <dbReference type="ARBA" id="ARBA00022676"/>
    </source>
</evidence>
<evidence type="ECO:0000256" key="10">
    <source>
        <dbReference type="ARBA" id="ARBA00022726"/>
    </source>
</evidence>
<reference evidence="14" key="1">
    <citation type="submission" date="2018-06" db="EMBL/GenBank/DDBJ databases">
        <authorList>
            <person name="Zhirakovskaya E."/>
        </authorList>
    </citation>
    <scope>NUCLEOTIDE SEQUENCE</scope>
</reference>
<comment type="similarity">
    <text evidence="4">Belongs to the purine/pyrimidine phosphoribosyltransferase family.</text>
</comment>
<dbReference type="EMBL" id="UOEK01000398">
    <property type="protein sequence ID" value="VAW07346.1"/>
    <property type="molecule type" value="Genomic_DNA"/>
</dbReference>
<evidence type="ECO:0000256" key="1">
    <source>
        <dbReference type="ARBA" id="ARBA00001946"/>
    </source>
</evidence>
<dbReference type="GO" id="GO:0032263">
    <property type="term" value="P:GMP salvage"/>
    <property type="evidence" value="ECO:0007669"/>
    <property type="project" value="TreeGrafter"/>
</dbReference>
<dbReference type="InterPro" id="IPR005904">
    <property type="entry name" value="Hxn_phspho_trans"/>
</dbReference>
<comment type="cofactor">
    <cofactor evidence="1">
        <name>Mg(2+)</name>
        <dbReference type="ChEBI" id="CHEBI:18420"/>
    </cofactor>
</comment>
<dbReference type="GO" id="GO:0000166">
    <property type="term" value="F:nucleotide binding"/>
    <property type="evidence" value="ECO:0007669"/>
    <property type="project" value="UniProtKB-KW"/>
</dbReference>
<dbReference type="CDD" id="cd06223">
    <property type="entry name" value="PRTases_typeI"/>
    <property type="match status" value="1"/>
</dbReference>
<dbReference type="GO" id="GO:0000287">
    <property type="term" value="F:magnesium ion binding"/>
    <property type="evidence" value="ECO:0007669"/>
    <property type="project" value="TreeGrafter"/>
</dbReference>
<dbReference type="GO" id="GO:0032264">
    <property type="term" value="P:IMP salvage"/>
    <property type="evidence" value="ECO:0007669"/>
    <property type="project" value="TreeGrafter"/>
</dbReference>
<evidence type="ECO:0000256" key="8">
    <source>
        <dbReference type="ARBA" id="ARBA00022679"/>
    </source>
</evidence>
<proteinExistence type="inferred from homology"/>
<organism evidence="14">
    <name type="scientific">hydrothermal vent metagenome</name>
    <dbReference type="NCBI Taxonomy" id="652676"/>
    <lineage>
        <taxon>unclassified sequences</taxon>
        <taxon>metagenomes</taxon>
        <taxon>ecological metagenomes</taxon>
    </lineage>
</organism>
<evidence type="ECO:0000256" key="2">
    <source>
        <dbReference type="ARBA" id="ARBA00004496"/>
    </source>
</evidence>
<evidence type="ECO:0000256" key="12">
    <source>
        <dbReference type="ARBA" id="ARBA00022842"/>
    </source>
</evidence>
<evidence type="ECO:0000256" key="6">
    <source>
        <dbReference type="ARBA" id="ARBA00022490"/>
    </source>
</evidence>
<sequence length="177" mass="19809">MNVPPTLFSEEEIAQQVATLAAEIDEAYANTDQLVLVGVLKGSFIFLADLARKLTIPHRVEFIAVSSYGAKESDVADSVRLLMDVRHPIVGEHVLLVEDIVDTGHTLAYLKRLLEARNPASLKTATMLHKPDRTEEEVDIDFLGFTIPDVWVVGYGLDYAERYRTLPYIGELPPEMR</sequence>
<dbReference type="PANTHER" id="PTHR43340">
    <property type="entry name" value="HYPOXANTHINE-GUANINE PHOSPHORIBOSYLTRANSFERASE"/>
    <property type="match status" value="1"/>
</dbReference>
<dbReference type="GO" id="GO:0006178">
    <property type="term" value="P:guanine salvage"/>
    <property type="evidence" value="ECO:0007669"/>
    <property type="project" value="TreeGrafter"/>
</dbReference>
<evidence type="ECO:0000256" key="11">
    <source>
        <dbReference type="ARBA" id="ARBA00022741"/>
    </source>
</evidence>
<dbReference type="InterPro" id="IPR050408">
    <property type="entry name" value="HGPRT"/>
</dbReference>